<sequence length="261" mass="29797">MPGIFIYRPDREVSVARFSCQADRRDLLPFPQNKPYQISQRTPEGAYTPLPSAHVEGQVPPEIMYLLCPGDPTKVPELGEPERPSLALSCPRGKRLPALQARLRDCVLRRGQGDCLDWSQTRPNEIEDLFSGEPNRRPEGEEWGYDARVALTMDLLLHWLYAAFKFPIYREDGDEFIPDKVPPRLFQPRTFVFDDYPLPDVKHGQAVLLPHTPAHCTRPNYFASLVPPAEILNEHFRQAILRNASPAPLPAEFYKIDVETV</sequence>
<gene>
    <name evidence="1" type="ORF">BDK51DRAFT_41274</name>
</gene>
<evidence type="ECO:0000313" key="2">
    <source>
        <dbReference type="Proteomes" id="UP000269721"/>
    </source>
</evidence>
<accession>A0A4P9WH70</accession>
<protein>
    <submittedName>
        <fullName evidence="1">Uncharacterized protein</fullName>
    </submittedName>
</protein>
<dbReference type="OrthoDB" id="2145640at2759"/>
<dbReference type="EMBL" id="KZ995401">
    <property type="protein sequence ID" value="RKO90748.1"/>
    <property type="molecule type" value="Genomic_DNA"/>
</dbReference>
<dbReference type="Proteomes" id="UP000269721">
    <property type="component" value="Unassembled WGS sequence"/>
</dbReference>
<organism evidence="1 2">
    <name type="scientific">Blyttiomyces helicus</name>
    <dbReference type="NCBI Taxonomy" id="388810"/>
    <lineage>
        <taxon>Eukaryota</taxon>
        <taxon>Fungi</taxon>
        <taxon>Fungi incertae sedis</taxon>
        <taxon>Chytridiomycota</taxon>
        <taxon>Chytridiomycota incertae sedis</taxon>
        <taxon>Chytridiomycetes</taxon>
        <taxon>Chytridiomycetes incertae sedis</taxon>
        <taxon>Blyttiomyces</taxon>
    </lineage>
</organism>
<proteinExistence type="predicted"/>
<evidence type="ECO:0000313" key="1">
    <source>
        <dbReference type="EMBL" id="RKO90748.1"/>
    </source>
</evidence>
<reference evidence="2" key="1">
    <citation type="journal article" date="2018" name="Nat. Microbiol.">
        <title>Leveraging single-cell genomics to expand the fungal tree of life.</title>
        <authorList>
            <person name="Ahrendt S.R."/>
            <person name="Quandt C.A."/>
            <person name="Ciobanu D."/>
            <person name="Clum A."/>
            <person name="Salamov A."/>
            <person name="Andreopoulos B."/>
            <person name="Cheng J.F."/>
            <person name="Woyke T."/>
            <person name="Pelin A."/>
            <person name="Henrissat B."/>
            <person name="Reynolds N.K."/>
            <person name="Benny G.L."/>
            <person name="Smith M.E."/>
            <person name="James T.Y."/>
            <person name="Grigoriev I.V."/>
        </authorList>
    </citation>
    <scope>NUCLEOTIDE SEQUENCE [LARGE SCALE GENOMIC DNA]</scope>
</reference>
<name>A0A4P9WH70_9FUNG</name>
<keyword evidence="2" id="KW-1185">Reference proteome</keyword>
<dbReference type="AlphaFoldDB" id="A0A4P9WH70"/>